<dbReference type="OMA" id="RFTFEFK"/>
<keyword evidence="5" id="KW-1185">Reference proteome</keyword>
<evidence type="ECO:0008006" key="6">
    <source>
        <dbReference type="Google" id="ProtNLM"/>
    </source>
</evidence>
<dbReference type="InterPro" id="IPR002164">
    <property type="entry name" value="NAP_family"/>
</dbReference>
<evidence type="ECO:0000256" key="3">
    <source>
        <dbReference type="SAM" id="MobiDB-lite"/>
    </source>
</evidence>
<evidence type="ECO:0000256" key="2">
    <source>
        <dbReference type="RuleBase" id="RU003876"/>
    </source>
</evidence>
<dbReference type="Proteomes" id="UP000243081">
    <property type="component" value="Unassembled WGS sequence"/>
</dbReference>
<dbReference type="Gene3D" id="3.30.1120.90">
    <property type="entry name" value="Nucleosome assembly protein"/>
    <property type="match status" value="1"/>
</dbReference>
<evidence type="ECO:0000256" key="1">
    <source>
        <dbReference type="ARBA" id="ARBA00009947"/>
    </source>
</evidence>
<organism evidence="4 5">
    <name type="scientific">Cordyceps confragosa</name>
    <name type="common">Lecanicillium lecanii</name>
    <dbReference type="NCBI Taxonomy" id="2714763"/>
    <lineage>
        <taxon>Eukaryota</taxon>
        <taxon>Fungi</taxon>
        <taxon>Dikarya</taxon>
        <taxon>Ascomycota</taxon>
        <taxon>Pezizomycotina</taxon>
        <taxon>Sordariomycetes</taxon>
        <taxon>Hypocreomycetidae</taxon>
        <taxon>Hypocreales</taxon>
        <taxon>Cordycipitaceae</taxon>
        <taxon>Akanthomyces</taxon>
    </lineage>
</organism>
<feature type="compositionally biased region" description="Basic and acidic residues" evidence="3">
    <location>
        <begin position="223"/>
        <end position="233"/>
    </location>
</feature>
<dbReference type="GO" id="GO:0006334">
    <property type="term" value="P:nucleosome assembly"/>
    <property type="evidence" value="ECO:0007669"/>
    <property type="project" value="InterPro"/>
</dbReference>
<dbReference type="EMBL" id="LUKN01000740">
    <property type="protein sequence ID" value="OAR02336.1"/>
    <property type="molecule type" value="Genomic_DNA"/>
</dbReference>
<feature type="compositionally biased region" description="Acidic residues" evidence="3">
    <location>
        <begin position="289"/>
        <end position="304"/>
    </location>
</feature>
<comment type="similarity">
    <text evidence="1 2">Belongs to the nucleosome assembly protein (NAP) family.</text>
</comment>
<evidence type="ECO:0000313" key="4">
    <source>
        <dbReference type="EMBL" id="OAR02336.1"/>
    </source>
</evidence>
<evidence type="ECO:0000313" key="5">
    <source>
        <dbReference type="Proteomes" id="UP000243081"/>
    </source>
</evidence>
<dbReference type="Pfam" id="PF00956">
    <property type="entry name" value="NAP"/>
    <property type="match status" value="1"/>
</dbReference>
<dbReference type="InterPro" id="IPR037231">
    <property type="entry name" value="NAP-like_sf"/>
</dbReference>
<dbReference type="AlphaFoldDB" id="A0A179II51"/>
<proteinExistence type="inferred from homology"/>
<comment type="caution">
    <text evidence="4">The sequence shown here is derived from an EMBL/GenBank/DDBJ whole genome shotgun (WGS) entry which is preliminary data.</text>
</comment>
<accession>A0A179II51</accession>
<feature type="region of interest" description="Disordered" evidence="3">
    <location>
        <begin position="223"/>
        <end position="249"/>
    </location>
</feature>
<dbReference type="SUPFAM" id="SSF143113">
    <property type="entry name" value="NAP-like"/>
    <property type="match status" value="1"/>
</dbReference>
<protein>
    <recommendedName>
        <fullName evidence="6">Nap family protein</fullName>
    </recommendedName>
</protein>
<feature type="compositionally biased region" description="Acidic residues" evidence="3">
    <location>
        <begin position="234"/>
        <end position="249"/>
    </location>
</feature>
<dbReference type="PANTHER" id="PTHR11875">
    <property type="entry name" value="TESTIS-SPECIFIC Y-ENCODED PROTEIN"/>
    <property type="match status" value="1"/>
</dbReference>
<feature type="region of interest" description="Disordered" evidence="3">
    <location>
        <begin position="289"/>
        <end position="314"/>
    </location>
</feature>
<sequence length="314" mass="35490">MSDDKIENPVSFSKLQELEDDFEDVEVELLRQQAKLTADLYTKRAQVIADIPNFWPLVLEQSPADLDEYIQPTDSAVLLSSLTGLSVERFELASGGDPRSIAIKLTFAPNDYFSDTTLEKKFWWRYASDGWAGLVSEPVEISWKSKDKDLTQGLLDLVCRVRAAERQLPAGKTKLDDDAEPKKSLLAQMEATGLGGVSFFAWFGFCGRNVSAEESKEAFKQEQAKRQKRKAGEEVDDDDDEDDDDDDFDEYETEIFPTADDVAVCIAEDVWPNAIKYFITAMEHDALSDMDFEESDEEMEEADGEEHTSKKRKA</sequence>
<reference evidence="4 5" key="1">
    <citation type="submission" date="2016-03" db="EMBL/GenBank/DDBJ databases">
        <title>Fine-scale spatial genetic structure of a fungal parasite of coffee scale insects.</title>
        <authorList>
            <person name="Jackson D."/>
            <person name="Zemenick K.A."/>
            <person name="Malloure B."/>
            <person name="Quandt C.A."/>
            <person name="James T.Y."/>
        </authorList>
    </citation>
    <scope>NUCLEOTIDE SEQUENCE [LARGE SCALE GENOMIC DNA]</scope>
    <source>
        <strain evidence="4 5">UM487</strain>
    </source>
</reference>
<dbReference type="OrthoDB" id="19419at2759"/>
<name>A0A179II51_CORDF</name>
<dbReference type="GO" id="GO:0005634">
    <property type="term" value="C:nucleus"/>
    <property type="evidence" value="ECO:0007669"/>
    <property type="project" value="InterPro"/>
</dbReference>
<gene>
    <name evidence="4" type="ORF">LLEC1_08022</name>
</gene>